<dbReference type="Pfam" id="PF13646">
    <property type="entry name" value="HEAT_2"/>
    <property type="match status" value="1"/>
</dbReference>
<evidence type="ECO:0000313" key="1">
    <source>
        <dbReference type="EMBL" id="MFC1853291.1"/>
    </source>
</evidence>
<protein>
    <submittedName>
        <fullName evidence="1">HEAT repeat domain-containing protein</fullName>
    </submittedName>
</protein>
<organism evidence="1 2">
    <name type="scientific">candidate division CSSED10-310 bacterium</name>
    <dbReference type="NCBI Taxonomy" id="2855610"/>
    <lineage>
        <taxon>Bacteria</taxon>
        <taxon>Bacteria division CSSED10-310</taxon>
    </lineage>
</organism>
<accession>A0ABV6Z4L6</accession>
<dbReference type="InterPro" id="IPR011989">
    <property type="entry name" value="ARM-like"/>
</dbReference>
<dbReference type="EMBL" id="JBHPBY010000465">
    <property type="protein sequence ID" value="MFC1853291.1"/>
    <property type="molecule type" value="Genomic_DNA"/>
</dbReference>
<sequence length="666" mass="77989">MMSFIKAISHSGYYAPDHPSAKKAFEGLYEQFLVLVGDYPELTYYRIDSEDGPDIFIEGIVSEALRMSKFMSQLSGELFIPRLSQFFVRKKLLSFTLKKEITESEFRQFIVILSMAPEADGQQKTTDKENLNVKLAEAGVINVSLSFEEDLVGRERKLPWRVEMALTRLKRDLRYLPLYKDFNEEHIAQAKVKVLQDIIRPLRRPNILKEFLISCDLIDFDRSLLEIDTLDEIIISVIPTELTTPVIKEILKDWETFEKRKSGGDQNVIYMFNRIEEVTRKLAKTFKKSHDKSDFEAIMFLYIKNIISFSELPNELRDEILLKEWLQEFYFSAEELFARIRQEKDITYFTVELRKISALIPGLIDQQDLESVITIIDFLEELLIKCSDSFGERSKTLRQILSEIPAHPAFFERLKQFYLEADNDTRQKIDQIFHHFKKEATPTIFAILERTDKKSVHKNALDLLIQFKHEVIPFIKKILKDEQTHWCNFRNAINVLRGIGDKRLSSDIVPFLDHPEGRVRQSALNAIAKLMKHEGLPYLKNSLQDPELDIRKRAVTLIVKLGLIDPELLLFFGKYLLAFQPKGDQEFEKFQIHIMRTIAILPYHLKWNDSETIEDLLWGIYDQAKMTSKIKRLLSKRDVHSPQYLEVLTETLKKVSKNQIKLQLLE</sequence>
<dbReference type="Proteomes" id="UP001594351">
    <property type="component" value="Unassembled WGS sequence"/>
</dbReference>
<dbReference type="SUPFAM" id="SSF48371">
    <property type="entry name" value="ARM repeat"/>
    <property type="match status" value="1"/>
</dbReference>
<comment type="caution">
    <text evidence="1">The sequence shown here is derived from an EMBL/GenBank/DDBJ whole genome shotgun (WGS) entry which is preliminary data.</text>
</comment>
<reference evidence="1 2" key="1">
    <citation type="submission" date="2024-09" db="EMBL/GenBank/DDBJ databases">
        <title>Laminarin stimulates single cell rates of sulfate reduction while oxygen inhibits transcriptomic activity in coastal marine sediment.</title>
        <authorList>
            <person name="Lindsay M."/>
            <person name="Orcutt B."/>
            <person name="Emerson D."/>
            <person name="Stepanauskas R."/>
            <person name="D'Angelo T."/>
        </authorList>
    </citation>
    <scope>NUCLEOTIDE SEQUENCE [LARGE SCALE GENOMIC DNA]</scope>
    <source>
        <strain evidence="1">SAG AM-311-K15</strain>
    </source>
</reference>
<keyword evidence="2" id="KW-1185">Reference proteome</keyword>
<dbReference type="InterPro" id="IPR016024">
    <property type="entry name" value="ARM-type_fold"/>
</dbReference>
<evidence type="ECO:0000313" key="2">
    <source>
        <dbReference type="Proteomes" id="UP001594351"/>
    </source>
</evidence>
<dbReference type="Gene3D" id="1.25.10.10">
    <property type="entry name" value="Leucine-rich Repeat Variant"/>
    <property type="match status" value="1"/>
</dbReference>
<gene>
    <name evidence="1" type="ORF">ACFL27_24090</name>
</gene>
<name>A0ABV6Z4L6_UNCC1</name>
<proteinExistence type="predicted"/>